<proteinExistence type="predicted"/>
<dbReference type="GO" id="GO:0005975">
    <property type="term" value="P:carbohydrate metabolic process"/>
    <property type="evidence" value="ECO:0007669"/>
    <property type="project" value="InterPro"/>
</dbReference>
<dbReference type="AlphaFoldDB" id="A0A3P3Q3L4"/>
<keyword evidence="2" id="KW-1133">Transmembrane helix</keyword>
<name>A0A3P3Q3L4_9FIRM</name>
<evidence type="ECO:0000256" key="1">
    <source>
        <dbReference type="SAM" id="MobiDB-lite"/>
    </source>
</evidence>
<dbReference type="SUPFAM" id="SSF88713">
    <property type="entry name" value="Glycoside hydrolase/deacetylase"/>
    <property type="match status" value="1"/>
</dbReference>
<evidence type="ECO:0000313" key="4">
    <source>
        <dbReference type="EMBL" id="RRJ15725.1"/>
    </source>
</evidence>
<dbReference type="PANTHER" id="PTHR10587">
    <property type="entry name" value="GLYCOSYL TRANSFERASE-RELATED"/>
    <property type="match status" value="1"/>
</dbReference>
<feature type="compositionally biased region" description="Low complexity" evidence="1">
    <location>
        <begin position="51"/>
        <end position="88"/>
    </location>
</feature>
<comment type="caution">
    <text evidence="4">The sequence shown here is derived from an EMBL/GenBank/DDBJ whole genome shotgun (WGS) entry which is preliminary data.</text>
</comment>
<dbReference type="CDD" id="cd10944">
    <property type="entry name" value="CE4_SmPgdA_like"/>
    <property type="match status" value="1"/>
</dbReference>
<dbReference type="Proteomes" id="UP000276982">
    <property type="component" value="Unassembled WGS sequence"/>
</dbReference>
<feature type="region of interest" description="Disordered" evidence="1">
    <location>
        <begin position="42"/>
        <end position="93"/>
    </location>
</feature>
<dbReference type="InterPro" id="IPR050248">
    <property type="entry name" value="Polysacc_deacetylase_ArnD"/>
</dbReference>
<gene>
    <name evidence="4" type="ORF">EHW90_01375</name>
</gene>
<organism evidence="4 5">
    <name type="scientific">Lachnoanaerobaculum orale</name>
    <dbReference type="NCBI Taxonomy" id="979627"/>
    <lineage>
        <taxon>Bacteria</taxon>
        <taxon>Bacillati</taxon>
        <taxon>Bacillota</taxon>
        <taxon>Clostridia</taxon>
        <taxon>Lachnospirales</taxon>
        <taxon>Lachnospiraceae</taxon>
        <taxon>Lachnoanaerobaculum</taxon>
    </lineage>
</organism>
<sequence>MKRRSRRKRHNFVVPIIVLIFCCIFTAMVAYGWSARKKNVKVADASKDTTETTVEVNNSETSSEGEISAVSESETSQSAEETTAAPESNPGPDEKVVYFTFDDGPWTGTPRLLDILDQYNIKACFFVTAQYMDTEPLINMLKQIKDRGHNVAVHSLTHNYKKIYASVDAFMADYDAMDDLIFKATGEHSKMLRFPGGSNASYNKAIRPQLLQAVRDRGIVYFDWNSFDGDVEGKKGQELIDQTIKQVNENTHSILLMHDMPSTAFVHDALPTIIERLKADGYKFELLNENTPPRQFAK</sequence>
<keyword evidence="5" id="KW-1185">Reference proteome</keyword>
<protein>
    <submittedName>
        <fullName evidence="4">Polysaccharide deacetylase</fullName>
    </submittedName>
</protein>
<dbReference type="Gene3D" id="3.20.20.370">
    <property type="entry name" value="Glycoside hydrolase/deacetylase"/>
    <property type="match status" value="1"/>
</dbReference>
<dbReference type="InterPro" id="IPR011330">
    <property type="entry name" value="Glyco_hydro/deAcase_b/a-brl"/>
</dbReference>
<evidence type="ECO:0000259" key="3">
    <source>
        <dbReference type="PROSITE" id="PS51677"/>
    </source>
</evidence>
<dbReference type="PROSITE" id="PS51677">
    <property type="entry name" value="NODB"/>
    <property type="match status" value="1"/>
</dbReference>
<dbReference type="RefSeq" id="WP_124950643.1">
    <property type="nucleotide sequence ID" value="NZ_RRCM01000001.1"/>
</dbReference>
<dbReference type="GO" id="GO:0016810">
    <property type="term" value="F:hydrolase activity, acting on carbon-nitrogen (but not peptide) bonds"/>
    <property type="evidence" value="ECO:0007669"/>
    <property type="project" value="InterPro"/>
</dbReference>
<keyword evidence="2" id="KW-0812">Transmembrane</keyword>
<dbReference type="EMBL" id="RRCM01000001">
    <property type="protein sequence ID" value="RRJ15725.1"/>
    <property type="molecule type" value="Genomic_DNA"/>
</dbReference>
<evidence type="ECO:0000313" key="5">
    <source>
        <dbReference type="Proteomes" id="UP000276982"/>
    </source>
</evidence>
<dbReference type="Pfam" id="PF01522">
    <property type="entry name" value="Polysacc_deac_1"/>
    <property type="match status" value="1"/>
</dbReference>
<accession>A0A3P3Q3L4</accession>
<dbReference type="PANTHER" id="PTHR10587:SF125">
    <property type="entry name" value="POLYSACCHARIDE DEACETYLASE YHEN-RELATED"/>
    <property type="match status" value="1"/>
</dbReference>
<evidence type="ECO:0000256" key="2">
    <source>
        <dbReference type="SAM" id="Phobius"/>
    </source>
</evidence>
<reference evidence="4 5" key="1">
    <citation type="submission" date="2018-11" db="EMBL/GenBank/DDBJ databases">
        <title>Genome sequencing of Lachnoanaerobaculum orale DSM 24553T.</title>
        <authorList>
            <person name="Kook J.-K."/>
            <person name="Park S.-N."/>
            <person name="Lim Y.K."/>
        </authorList>
    </citation>
    <scope>NUCLEOTIDE SEQUENCE [LARGE SCALE GENOMIC DNA]</scope>
    <source>
        <strain evidence="4 5">DSM 24553</strain>
    </source>
</reference>
<feature type="domain" description="NodB homology" evidence="3">
    <location>
        <begin position="95"/>
        <end position="285"/>
    </location>
</feature>
<dbReference type="InterPro" id="IPR002509">
    <property type="entry name" value="NODB_dom"/>
</dbReference>
<feature type="transmembrane region" description="Helical" evidence="2">
    <location>
        <begin position="12"/>
        <end position="33"/>
    </location>
</feature>
<keyword evidence="2" id="KW-0472">Membrane</keyword>